<feature type="domain" description="Peptidase C45 hydrolase" evidence="1">
    <location>
        <begin position="127"/>
        <end position="327"/>
    </location>
</feature>
<dbReference type="PANTHER" id="PTHR34180:SF1">
    <property type="entry name" value="BETA-ALANYL-DOPAMINE_CARCININE HYDROLASE"/>
    <property type="match status" value="1"/>
</dbReference>
<name>A0A7W6WLJ4_9PROT</name>
<gene>
    <name evidence="2" type="ORF">GGD88_003225</name>
</gene>
<dbReference type="PANTHER" id="PTHR34180">
    <property type="entry name" value="PEPTIDASE C45"/>
    <property type="match status" value="1"/>
</dbReference>
<sequence length="348" mass="35263">MTVRPRVTVTGAEPTVFAAGSPTDIGRALGAAGRAATHARLVDTRAWQAAAAFVGSDRLAALEAATRRHHPAVAAEIEGLAEGLGLAFGPVFAWACRGDLPGVLWPVAPDAGADGCTTVAWRDGAGGGVLAHNEDGAPALRGGVVLARVEPDDAPAFTAFCYPGSPAGHAFAWTDAGLVQTVNNIRAVRPGLGVPRIVRCRAALAGRTLAEARALLEAGPAAGAFHHLLARPGEGLLGLETAAEGTAADPGGPTVLHANHALWGAPDDQIVTASSAARQARIAALAATTWPSPPAETDLARTLDDRADPAFPVFRTGPTDTDGEATLGRLVARVTADSLVCSATLFGP</sequence>
<protein>
    <recommendedName>
        <fullName evidence="1">Peptidase C45 hydrolase domain-containing protein</fullName>
    </recommendedName>
</protein>
<proteinExistence type="predicted"/>
<dbReference type="AlphaFoldDB" id="A0A7W6WLJ4"/>
<keyword evidence="3" id="KW-1185">Reference proteome</keyword>
<dbReference type="NCBIfam" id="NF040521">
    <property type="entry name" value="C45_proenzyme"/>
    <property type="match status" value="1"/>
</dbReference>
<evidence type="ECO:0000259" key="1">
    <source>
        <dbReference type="Pfam" id="PF03417"/>
    </source>
</evidence>
<dbReference type="EMBL" id="JACIGI010000038">
    <property type="protein sequence ID" value="MBB4287476.1"/>
    <property type="molecule type" value="Genomic_DNA"/>
</dbReference>
<dbReference type="Pfam" id="PF03417">
    <property type="entry name" value="AAT"/>
    <property type="match status" value="1"/>
</dbReference>
<organism evidence="2 3">
    <name type="scientific">Roseospira goensis</name>
    <dbReference type="NCBI Taxonomy" id="391922"/>
    <lineage>
        <taxon>Bacteria</taxon>
        <taxon>Pseudomonadati</taxon>
        <taxon>Pseudomonadota</taxon>
        <taxon>Alphaproteobacteria</taxon>
        <taxon>Rhodospirillales</taxon>
        <taxon>Rhodospirillaceae</taxon>
        <taxon>Roseospira</taxon>
    </lineage>
</organism>
<reference evidence="2 3" key="1">
    <citation type="submission" date="2020-08" db="EMBL/GenBank/DDBJ databases">
        <title>Genome sequencing of Purple Non-Sulfur Bacteria from various extreme environments.</title>
        <authorList>
            <person name="Mayer M."/>
        </authorList>
    </citation>
    <scope>NUCLEOTIDE SEQUENCE [LARGE SCALE GENOMIC DNA]</scope>
    <source>
        <strain evidence="2 3">JA135</strain>
    </source>
</reference>
<accession>A0A7W6WLJ4</accession>
<dbReference type="RefSeq" id="WP_184437255.1">
    <property type="nucleotide sequence ID" value="NZ_JACIGI010000038.1"/>
</dbReference>
<dbReference type="InterPro" id="IPR005079">
    <property type="entry name" value="Peptidase_C45_hydrolase"/>
</dbReference>
<dbReference type="Gene3D" id="3.60.60.10">
    <property type="entry name" value="Penicillin V Acylase, Chain A"/>
    <property type="match status" value="1"/>
</dbReference>
<dbReference type="InterPro" id="IPR047794">
    <property type="entry name" value="C45_proenzyme-like"/>
</dbReference>
<dbReference type="InterPro" id="IPR047801">
    <property type="entry name" value="Peptidase_C45"/>
</dbReference>
<dbReference type="Proteomes" id="UP000555728">
    <property type="component" value="Unassembled WGS sequence"/>
</dbReference>
<comment type="caution">
    <text evidence="2">The sequence shown here is derived from an EMBL/GenBank/DDBJ whole genome shotgun (WGS) entry which is preliminary data.</text>
</comment>
<evidence type="ECO:0000313" key="2">
    <source>
        <dbReference type="EMBL" id="MBB4287476.1"/>
    </source>
</evidence>
<evidence type="ECO:0000313" key="3">
    <source>
        <dbReference type="Proteomes" id="UP000555728"/>
    </source>
</evidence>